<keyword evidence="1" id="KW-0812">Transmembrane</keyword>
<evidence type="ECO:0000256" key="1">
    <source>
        <dbReference type="SAM" id="Phobius"/>
    </source>
</evidence>
<organism evidence="2 3">
    <name type="scientific">Mesorhabditis belari</name>
    <dbReference type="NCBI Taxonomy" id="2138241"/>
    <lineage>
        <taxon>Eukaryota</taxon>
        <taxon>Metazoa</taxon>
        <taxon>Ecdysozoa</taxon>
        <taxon>Nematoda</taxon>
        <taxon>Chromadorea</taxon>
        <taxon>Rhabditida</taxon>
        <taxon>Rhabditina</taxon>
        <taxon>Rhabditomorpha</taxon>
        <taxon>Rhabditoidea</taxon>
        <taxon>Rhabditidae</taxon>
        <taxon>Mesorhabditinae</taxon>
        <taxon>Mesorhabditis</taxon>
    </lineage>
</organism>
<name>A0AAF3F5H1_9BILA</name>
<dbReference type="WBParaSite" id="MBELARI_LOCUS2102">
    <property type="protein sequence ID" value="MBELARI_LOCUS2102"/>
    <property type="gene ID" value="MBELARI_LOCUS2102"/>
</dbReference>
<keyword evidence="1" id="KW-1133">Transmembrane helix</keyword>
<protein>
    <submittedName>
        <fullName evidence="3">Uncharacterized protein</fullName>
    </submittedName>
</protein>
<dbReference type="Proteomes" id="UP000887575">
    <property type="component" value="Unassembled WGS sequence"/>
</dbReference>
<sequence length="182" mass="20607">MNPLFLSGMKIQQNETNPGINTLINAFSSNEIDWKLVARCIASVIPIGCILGAFFGCLCRKCRRILFPANHVLKSPNEEENAFKKLYDKQCLKTAMEDEKKERREREARNFIHSKSTYGFNEVAASRDMQNANNYGCQQLRDCGTQMEDLPHFSIMDEVGNDFGSIASYHSCEEPSVSFTSC</sequence>
<evidence type="ECO:0000313" key="2">
    <source>
        <dbReference type="Proteomes" id="UP000887575"/>
    </source>
</evidence>
<keyword evidence="2" id="KW-1185">Reference proteome</keyword>
<proteinExistence type="predicted"/>
<feature type="transmembrane region" description="Helical" evidence="1">
    <location>
        <begin position="36"/>
        <end position="58"/>
    </location>
</feature>
<dbReference type="AlphaFoldDB" id="A0AAF3F5H1"/>
<reference evidence="3" key="1">
    <citation type="submission" date="2024-02" db="UniProtKB">
        <authorList>
            <consortium name="WormBaseParasite"/>
        </authorList>
    </citation>
    <scope>IDENTIFICATION</scope>
</reference>
<accession>A0AAF3F5H1</accession>
<keyword evidence="1" id="KW-0472">Membrane</keyword>
<evidence type="ECO:0000313" key="3">
    <source>
        <dbReference type="WBParaSite" id="MBELARI_LOCUS2102"/>
    </source>
</evidence>